<dbReference type="EMBL" id="CAFZ01001597">
    <property type="protein sequence ID" value="CCA77434.1"/>
    <property type="molecule type" value="Genomic_DNA"/>
</dbReference>
<gene>
    <name evidence="1" type="ORF">PIIN_11411</name>
</gene>
<proteinExistence type="predicted"/>
<reference evidence="1 2" key="1">
    <citation type="journal article" date="2011" name="PLoS Pathog.">
        <title>Endophytic Life Strategies Decoded by Genome and Transcriptome Analyses of the Mutualistic Root Symbiont Piriformospora indica.</title>
        <authorList>
            <person name="Zuccaro A."/>
            <person name="Lahrmann U."/>
            <person name="Guldener U."/>
            <person name="Langen G."/>
            <person name="Pfiffi S."/>
            <person name="Biedenkopf D."/>
            <person name="Wong P."/>
            <person name="Samans B."/>
            <person name="Grimm C."/>
            <person name="Basiewicz M."/>
            <person name="Murat C."/>
            <person name="Martin F."/>
            <person name="Kogel K.H."/>
        </authorList>
    </citation>
    <scope>NUCLEOTIDE SEQUENCE [LARGE SCALE GENOMIC DNA]</scope>
    <source>
        <strain evidence="1 2">DSM 11827</strain>
    </source>
</reference>
<name>G4U1J1_SERID</name>
<keyword evidence="2" id="KW-1185">Reference proteome</keyword>
<sequence length="38" mass="4220">MPEDSGIDDGYSLDETNVDAPRITVERFRGIPVQARQA</sequence>
<dbReference type="AlphaFoldDB" id="G4U1J1"/>
<organism evidence="1 2">
    <name type="scientific">Serendipita indica (strain DSM 11827)</name>
    <name type="common">Root endophyte fungus</name>
    <name type="synonym">Piriformospora indica</name>
    <dbReference type="NCBI Taxonomy" id="1109443"/>
    <lineage>
        <taxon>Eukaryota</taxon>
        <taxon>Fungi</taxon>
        <taxon>Dikarya</taxon>
        <taxon>Basidiomycota</taxon>
        <taxon>Agaricomycotina</taxon>
        <taxon>Agaricomycetes</taxon>
        <taxon>Sebacinales</taxon>
        <taxon>Serendipitaceae</taxon>
        <taxon>Serendipita</taxon>
    </lineage>
</organism>
<dbReference type="InParanoid" id="G4U1J1"/>
<evidence type="ECO:0000313" key="2">
    <source>
        <dbReference type="Proteomes" id="UP000007148"/>
    </source>
</evidence>
<comment type="caution">
    <text evidence="1">The sequence shown here is derived from an EMBL/GenBank/DDBJ whole genome shotgun (WGS) entry which is preliminary data.</text>
</comment>
<dbReference type="Proteomes" id="UP000007148">
    <property type="component" value="Unassembled WGS sequence"/>
</dbReference>
<accession>G4U1J1</accession>
<dbReference type="HOGENOM" id="CLU_3335812_0_0_1"/>
<evidence type="ECO:0000313" key="1">
    <source>
        <dbReference type="EMBL" id="CCA77434.1"/>
    </source>
</evidence>
<protein>
    <submittedName>
        <fullName evidence="1">Uncharacterized protein</fullName>
    </submittedName>
</protein>